<sequence length="124" mass="13890">MVPHAPGEIGFEPTFKVLRNEPAGHYLEQRVPSFCDRILFHSAPSRRSNVAVVEYRNVPSLMTSDHKPVTATFALTIPRPIKKVKKQFHSGDYYTVEFKTVSMAVVDEVDMVLDVVGGAVRGLY</sequence>
<protein>
    <recommendedName>
        <fullName evidence="1">Inositol polyphosphate-related phosphatase domain-containing protein</fullName>
    </recommendedName>
</protein>
<dbReference type="Proteomes" id="UP000054560">
    <property type="component" value="Unassembled WGS sequence"/>
</dbReference>
<dbReference type="SUPFAM" id="SSF56219">
    <property type="entry name" value="DNase I-like"/>
    <property type="match status" value="1"/>
</dbReference>
<accession>A0A0L0FHI6</accession>
<dbReference type="InterPro" id="IPR036691">
    <property type="entry name" value="Endo/exonu/phosph_ase_sf"/>
</dbReference>
<dbReference type="InterPro" id="IPR046985">
    <property type="entry name" value="IP5"/>
</dbReference>
<gene>
    <name evidence="2" type="ORF">SARC_11974</name>
</gene>
<organism evidence="2 3">
    <name type="scientific">Sphaeroforma arctica JP610</name>
    <dbReference type="NCBI Taxonomy" id="667725"/>
    <lineage>
        <taxon>Eukaryota</taxon>
        <taxon>Ichthyosporea</taxon>
        <taxon>Ichthyophonida</taxon>
        <taxon>Sphaeroforma</taxon>
    </lineage>
</organism>
<dbReference type="STRING" id="667725.A0A0L0FHI6"/>
<evidence type="ECO:0000313" key="2">
    <source>
        <dbReference type="EMBL" id="KNC75503.1"/>
    </source>
</evidence>
<dbReference type="GeneID" id="25912478"/>
<dbReference type="Pfam" id="PF22669">
    <property type="entry name" value="Exo_endo_phos2"/>
    <property type="match status" value="1"/>
</dbReference>
<dbReference type="Gene3D" id="3.60.10.10">
    <property type="entry name" value="Endonuclease/exonuclease/phosphatase"/>
    <property type="match status" value="1"/>
</dbReference>
<dbReference type="AlphaFoldDB" id="A0A0L0FHI6"/>
<dbReference type="OrthoDB" id="62798at2759"/>
<evidence type="ECO:0000259" key="1">
    <source>
        <dbReference type="Pfam" id="PF22669"/>
    </source>
</evidence>
<dbReference type="GO" id="GO:0004439">
    <property type="term" value="F:phosphatidylinositol-4,5-bisphosphate 5-phosphatase activity"/>
    <property type="evidence" value="ECO:0007669"/>
    <property type="project" value="TreeGrafter"/>
</dbReference>
<dbReference type="PANTHER" id="PTHR11200">
    <property type="entry name" value="INOSITOL 5-PHOSPHATASE"/>
    <property type="match status" value="1"/>
</dbReference>
<dbReference type="InterPro" id="IPR000300">
    <property type="entry name" value="IPPc"/>
</dbReference>
<proteinExistence type="predicted"/>
<dbReference type="EMBL" id="KQ243583">
    <property type="protein sequence ID" value="KNC75503.1"/>
    <property type="molecule type" value="Genomic_DNA"/>
</dbReference>
<reference evidence="2 3" key="1">
    <citation type="submission" date="2011-02" db="EMBL/GenBank/DDBJ databases">
        <title>The Genome Sequence of Sphaeroforma arctica JP610.</title>
        <authorList>
            <consortium name="The Broad Institute Genome Sequencing Platform"/>
            <person name="Russ C."/>
            <person name="Cuomo C."/>
            <person name="Young S.K."/>
            <person name="Zeng Q."/>
            <person name="Gargeya S."/>
            <person name="Alvarado L."/>
            <person name="Berlin A."/>
            <person name="Chapman S.B."/>
            <person name="Chen Z."/>
            <person name="Freedman E."/>
            <person name="Gellesch M."/>
            <person name="Goldberg J."/>
            <person name="Griggs A."/>
            <person name="Gujja S."/>
            <person name="Heilman E."/>
            <person name="Heiman D."/>
            <person name="Howarth C."/>
            <person name="Mehta T."/>
            <person name="Neiman D."/>
            <person name="Pearson M."/>
            <person name="Roberts A."/>
            <person name="Saif S."/>
            <person name="Shea T."/>
            <person name="Shenoy N."/>
            <person name="Sisk P."/>
            <person name="Stolte C."/>
            <person name="Sykes S."/>
            <person name="White J."/>
            <person name="Yandava C."/>
            <person name="Burger G."/>
            <person name="Gray M.W."/>
            <person name="Holland P.W.H."/>
            <person name="King N."/>
            <person name="Lang F.B.F."/>
            <person name="Roger A.J."/>
            <person name="Ruiz-Trillo I."/>
            <person name="Haas B."/>
            <person name="Nusbaum C."/>
            <person name="Birren B."/>
        </authorList>
    </citation>
    <scope>NUCLEOTIDE SEQUENCE [LARGE SCALE GENOMIC DNA]</scope>
    <source>
        <strain evidence="2 3">JP610</strain>
    </source>
</reference>
<feature type="non-terminal residue" evidence="2">
    <location>
        <position position="124"/>
    </location>
</feature>
<evidence type="ECO:0000313" key="3">
    <source>
        <dbReference type="Proteomes" id="UP000054560"/>
    </source>
</evidence>
<name>A0A0L0FHI6_9EUKA</name>
<dbReference type="GO" id="GO:0046856">
    <property type="term" value="P:phosphatidylinositol dephosphorylation"/>
    <property type="evidence" value="ECO:0007669"/>
    <property type="project" value="InterPro"/>
</dbReference>
<dbReference type="RefSeq" id="XP_014149405.1">
    <property type="nucleotide sequence ID" value="XM_014293930.1"/>
</dbReference>
<keyword evidence="3" id="KW-1185">Reference proteome</keyword>
<feature type="domain" description="Inositol polyphosphate-related phosphatase" evidence="1">
    <location>
        <begin position="7"/>
        <end position="71"/>
    </location>
</feature>